<sequence length="599" mass="62482">MELSDADKFCTASLFTLALHTTQVEHGVGWEPGSNPWGVPAAKEDALFQGTGSLPAGLDDSQWDAFWGFDCCGPGGLCEQDAMKVAQAKQSASVSGAAPEGAAQAASPEEASEGKPRTPNVRWYDARARVALQRLAAWLHVPWGKLAMYECLLAEQAQPPEVTEDTGKKELTFAEKRNKYLKIGAAAVGGGTLLAVTGGLAAPALAAVTGSVLAAGGGAAAAGAVTGFMGSSIGAATLIAGLGAGGGYAIGGKMAHRIGDVKEFGFREVPDDGDSKSHFSENLDAPAEPGEAQHSAAGGEQQPAQGAGRAAEHAHQDSKASSWLPWSSKKPKETEEPLLPIPVAPARPDAPRLALTIGVSGWIADKQDCITMWQHAAVADCERFGLVWETEPLIALNGALMKFIKSKATQEAGKYMVEHFLVHGLMAAVALPMTVLSASNFIDSNWAVVMDRSVKVGVLLAHVLMSGAHGDRPVTLMGYSIGARVIYHCLLELCRCNCKGIVEHAVLLGTPENLVAERWALARSVVAGRLVNGFCSTDWVLGLTFRSGSGFTQDVAGLRAVGVVGVEDVDLGAAGLISGHADYMAQMDAVLDMLGFNHA</sequence>
<feature type="region of interest" description="Disordered" evidence="6">
    <location>
        <begin position="95"/>
        <end position="119"/>
    </location>
</feature>
<dbReference type="InterPro" id="IPR029058">
    <property type="entry name" value="AB_hydrolase_fold"/>
</dbReference>
<accession>A0AAW1QS36</accession>
<keyword evidence="3" id="KW-0812">Transmembrane</keyword>
<keyword evidence="4" id="KW-1133">Transmembrane helix</keyword>
<dbReference type="GO" id="GO:0016020">
    <property type="term" value="C:membrane"/>
    <property type="evidence" value="ECO:0007669"/>
    <property type="project" value="UniProtKB-SubCell"/>
</dbReference>
<feature type="compositionally biased region" description="Low complexity" evidence="6">
    <location>
        <begin position="95"/>
        <end position="109"/>
    </location>
</feature>
<dbReference type="EMBL" id="JALJOR010000002">
    <property type="protein sequence ID" value="KAK9823941.1"/>
    <property type="molecule type" value="Genomic_DNA"/>
</dbReference>
<evidence type="ECO:0000313" key="7">
    <source>
        <dbReference type="EMBL" id="KAK9823941.1"/>
    </source>
</evidence>
<dbReference type="PANTHER" id="PTHR17920">
    <property type="entry name" value="TRANSMEMBRANE AND COILED-COIL DOMAIN-CONTAINING PROTEIN 4 TMCO4"/>
    <property type="match status" value="1"/>
</dbReference>
<proteinExistence type="inferred from homology"/>
<evidence type="ECO:0000256" key="1">
    <source>
        <dbReference type="ARBA" id="ARBA00004141"/>
    </source>
</evidence>
<keyword evidence="8" id="KW-1185">Reference proteome</keyword>
<keyword evidence="5" id="KW-0472">Membrane</keyword>
<protein>
    <recommendedName>
        <fullName evidence="9">Transmembrane and coiled-coil domain-containing protein 4</fullName>
    </recommendedName>
</protein>
<evidence type="ECO:0000256" key="5">
    <source>
        <dbReference type="ARBA" id="ARBA00023136"/>
    </source>
</evidence>
<dbReference type="SUPFAM" id="SSF53474">
    <property type="entry name" value="alpha/beta-Hydrolases"/>
    <property type="match status" value="1"/>
</dbReference>
<feature type="compositionally biased region" description="Basic and acidic residues" evidence="6">
    <location>
        <begin position="266"/>
        <end position="281"/>
    </location>
</feature>
<evidence type="ECO:0000256" key="2">
    <source>
        <dbReference type="ARBA" id="ARBA00009824"/>
    </source>
</evidence>
<dbReference type="Proteomes" id="UP001489004">
    <property type="component" value="Unassembled WGS sequence"/>
</dbReference>
<dbReference type="AlphaFoldDB" id="A0AAW1QS36"/>
<evidence type="ECO:0000256" key="6">
    <source>
        <dbReference type="SAM" id="MobiDB-lite"/>
    </source>
</evidence>
<feature type="region of interest" description="Disordered" evidence="6">
    <location>
        <begin position="266"/>
        <end position="345"/>
    </location>
</feature>
<evidence type="ECO:0000313" key="8">
    <source>
        <dbReference type="Proteomes" id="UP001489004"/>
    </source>
</evidence>
<feature type="compositionally biased region" description="Low complexity" evidence="6">
    <location>
        <begin position="296"/>
        <end position="309"/>
    </location>
</feature>
<evidence type="ECO:0000256" key="3">
    <source>
        <dbReference type="ARBA" id="ARBA00022692"/>
    </source>
</evidence>
<gene>
    <name evidence="7" type="ORF">WJX72_006533</name>
</gene>
<comment type="caution">
    <text evidence="7">The sequence shown here is derived from an EMBL/GenBank/DDBJ whole genome shotgun (WGS) entry which is preliminary data.</text>
</comment>
<name>A0AAW1QS36_9CHLO</name>
<comment type="similarity">
    <text evidence="2">Belongs to the TMCO4 family.</text>
</comment>
<feature type="compositionally biased region" description="Low complexity" evidence="6">
    <location>
        <begin position="319"/>
        <end position="328"/>
    </location>
</feature>
<reference evidence="7 8" key="1">
    <citation type="journal article" date="2024" name="Nat. Commun.">
        <title>Phylogenomics reveals the evolutionary origins of lichenization in chlorophyte algae.</title>
        <authorList>
            <person name="Puginier C."/>
            <person name="Libourel C."/>
            <person name="Otte J."/>
            <person name="Skaloud P."/>
            <person name="Haon M."/>
            <person name="Grisel S."/>
            <person name="Petersen M."/>
            <person name="Berrin J.G."/>
            <person name="Delaux P.M."/>
            <person name="Dal Grande F."/>
            <person name="Keller J."/>
        </authorList>
    </citation>
    <scope>NUCLEOTIDE SEQUENCE [LARGE SCALE GENOMIC DNA]</scope>
    <source>
        <strain evidence="7 8">SAG 2043</strain>
    </source>
</reference>
<evidence type="ECO:0000256" key="4">
    <source>
        <dbReference type="ARBA" id="ARBA00022989"/>
    </source>
</evidence>
<dbReference type="InterPro" id="IPR007941">
    <property type="entry name" value="DUF726"/>
</dbReference>
<comment type="subcellular location">
    <subcellularLocation>
        <location evidence="1">Membrane</location>
        <topology evidence="1">Multi-pass membrane protein</topology>
    </subcellularLocation>
</comment>
<organism evidence="7 8">
    <name type="scientific">[Myrmecia] bisecta</name>
    <dbReference type="NCBI Taxonomy" id="41462"/>
    <lineage>
        <taxon>Eukaryota</taxon>
        <taxon>Viridiplantae</taxon>
        <taxon>Chlorophyta</taxon>
        <taxon>core chlorophytes</taxon>
        <taxon>Trebouxiophyceae</taxon>
        <taxon>Trebouxiales</taxon>
        <taxon>Trebouxiaceae</taxon>
        <taxon>Myrmecia</taxon>
    </lineage>
</organism>
<dbReference type="Pfam" id="PF05277">
    <property type="entry name" value="DUF726"/>
    <property type="match status" value="2"/>
</dbReference>
<dbReference type="PANTHER" id="PTHR17920:SF3">
    <property type="entry name" value="TRANSMEMBRANE AND COILED-COIL DOMAIN-CONTAINING PROTEIN 4"/>
    <property type="match status" value="1"/>
</dbReference>
<evidence type="ECO:0008006" key="9">
    <source>
        <dbReference type="Google" id="ProtNLM"/>
    </source>
</evidence>